<feature type="region of interest" description="Disordered" evidence="1">
    <location>
        <begin position="60"/>
        <end position="94"/>
    </location>
</feature>
<organism evidence="3 4">
    <name type="scientific">Streptomyces alanosinicus</name>
    <dbReference type="NCBI Taxonomy" id="68171"/>
    <lineage>
        <taxon>Bacteria</taxon>
        <taxon>Bacillati</taxon>
        <taxon>Actinomycetota</taxon>
        <taxon>Actinomycetes</taxon>
        <taxon>Kitasatosporales</taxon>
        <taxon>Streptomycetaceae</taxon>
        <taxon>Streptomyces</taxon>
    </lineage>
</organism>
<gene>
    <name evidence="3" type="ORF">GCM10010339_83750</name>
</gene>
<dbReference type="EMBL" id="BMVG01000047">
    <property type="protein sequence ID" value="GHE14152.1"/>
    <property type="molecule type" value="Genomic_DNA"/>
</dbReference>
<evidence type="ECO:0000256" key="2">
    <source>
        <dbReference type="SAM" id="Phobius"/>
    </source>
</evidence>
<reference evidence="3" key="2">
    <citation type="submission" date="2020-09" db="EMBL/GenBank/DDBJ databases">
        <authorList>
            <person name="Sun Q."/>
            <person name="Ohkuma M."/>
        </authorList>
    </citation>
    <scope>NUCLEOTIDE SEQUENCE</scope>
    <source>
        <strain evidence="3">JCM 4714</strain>
    </source>
</reference>
<dbReference type="Proteomes" id="UP000655443">
    <property type="component" value="Unassembled WGS sequence"/>
</dbReference>
<comment type="caution">
    <text evidence="3">The sequence shown here is derived from an EMBL/GenBank/DDBJ whole genome shotgun (WGS) entry which is preliminary data.</text>
</comment>
<sequence>MTLPLIVALALAGVSVYISYRNPRLGAAILVGLGILTALYMVLEKDPSVFQVGVPPTPSTAPAQVFPGNQTETPASGASPSTSATPTSASPPAP</sequence>
<protein>
    <submittedName>
        <fullName evidence="3">Uncharacterized protein</fullName>
    </submittedName>
</protein>
<keyword evidence="2" id="KW-0812">Transmembrane</keyword>
<evidence type="ECO:0000313" key="3">
    <source>
        <dbReference type="EMBL" id="GHE14152.1"/>
    </source>
</evidence>
<proteinExistence type="predicted"/>
<reference evidence="3" key="1">
    <citation type="journal article" date="2014" name="Int. J. Syst. Evol. Microbiol.">
        <title>Complete genome sequence of Corynebacterium casei LMG S-19264T (=DSM 44701T), isolated from a smear-ripened cheese.</title>
        <authorList>
            <consortium name="US DOE Joint Genome Institute (JGI-PGF)"/>
            <person name="Walter F."/>
            <person name="Albersmeier A."/>
            <person name="Kalinowski J."/>
            <person name="Ruckert C."/>
        </authorList>
    </citation>
    <scope>NUCLEOTIDE SEQUENCE</scope>
    <source>
        <strain evidence="3">JCM 4714</strain>
    </source>
</reference>
<evidence type="ECO:0000313" key="4">
    <source>
        <dbReference type="Proteomes" id="UP000655443"/>
    </source>
</evidence>
<feature type="compositionally biased region" description="Low complexity" evidence="1">
    <location>
        <begin position="73"/>
        <end position="88"/>
    </location>
</feature>
<dbReference type="AlphaFoldDB" id="A0A918YRP7"/>
<accession>A0A918YRP7</accession>
<keyword evidence="2" id="KW-0472">Membrane</keyword>
<evidence type="ECO:0000256" key="1">
    <source>
        <dbReference type="SAM" id="MobiDB-lite"/>
    </source>
</evidence>
<feature type="transmembrane region" description="Helical" evidence="2">
    <location>
        <begin position="25"/>
        <end position="43"/>
    </location>
</feature>
<keyword evidence="4" id="KW-1185">Reference proteome</keyword>
<name>A0A918YRP7_9ACTN</name>
<keyword evidence="2" id="KW-1133">Transmembrane helix</keyword>